<accession>A0A4R2FDA0</accession>
<keyword evidence="2" id="KW-1185">Reference proteome</keyword>
<dbReference type="RefSeq" id="WP_133039211.1">
    <property type="nucleotide sequence ID" value="NZ_SLWF01000015.1"/>
</dbReference>
<comment type="caution">
    <text evidence="1">The sequence shown here is derived from an EMBL/GenBank/DDBJ whole genome shotgun (WGS) entry which is preliminary data.</text>
</comment>
<dbReference type="EMBL" id="SLWF01000015">
    <property type="protein sequence ID" value="TCN83365.1"/>
    <property type="molecule type" value="Genomic_DNA"/>
</dbReference>
<gene>
    <name evidence="1" type="ORF">EDC91_11571</name>
</gene>
<dbReference type="AlphaFoldDB" id="A0A4R2FDA0"/>
<organism evidence="1 2">
    <name type="scientific">Shewanella fodinae</name>
    <dbReference type="NCBI Taxonomy" id="552357"/>
    <lineage>
        <taxon>Bacteria</taxon>
        <taxon>Pseudomonadati</taxon>
        <taxon>Pseudomonadota</taxon>
        <taxon>Gammaproteobacteria</taxon>
        <taxon>Alteromonadales</taxon>
        <taxon>Shewanellaceae</taxon>
        <taxon>Shewanella</taxon>
    </lineage>
</organism>
<proteinExistence type="predicted"/>
<evidence type="ECO:0000313" key="1">
    <source>
        <dbReference type="EMBL" id="TCN83365.1"/>
    </source>
</evidence>
<evidence type="ECO:0000313" key="2">
    <source>
        <dbReference type="Proteomes" id="UP000294832"/>
    </source>
</evidence>
<dbReference type="Proteomes" id="UP000294832">
    <property type="component" value="Unassembled WGS sequence"/>
</dbReference>
<sequence length="63" mass="6589">MGDSEFGKFLLANKNNLPILLNGSTVSAKILGVDGDMVTLLASPSAGNSVRLTLHYTNIVVIS</sequence>
<name>A0A4R2FDA0_9GAMM</name>
<reference evidence="1 2" key="1">
    <citation type="submission" date="2019-03" db="EMBL/GenBank/DDBJ databases">
        <title>Freshwater and sediment microbial communities from various areas in North America, analyzing microbe dynamics in response to fracking.</title>
        <authorList>
            <person name="Lamendella R."/>
        </authorList>
    </citation>
    <scope>NUCLEOTIDE SEQUENCE [LARGE SCALE GENOMIC DNA]</scope>
    <source>
        <strain evidence="1 2">74A</strain>
    </source>
</reference>
<protein>
    <submittedName>
        <fullName evidence="1">Uncharacterized protein</fullName>
    </submittedName>
</protein>